<keyword evidence="1" id="KW-0614">Plasmid</keyword>
<accession>A0A0B5AU06</accession>
<evidence type="ECO:0000313" key="2">
    <source>
        <dbReference type="Proteomes" id="UP000031449"/>
    </source>
</evidence>
<protein>
    <submittedName>
        <fullName evidence="1">Uncharacterized protein</fullName>
    </submittedName>
</protein>
<dbReference type="Proteomes" id="UP000031449">
    <property type="component" value="Plasmid unnamed"/>
</dbReference>
<gene>
    <name evidence="1" type="ORF">JMA_42340</name>
</gene>
<keyword evidence="2" id="KW-1185">Reference proteome</keyword>
<dbReference type="EMBL" id="CP009417">
    <property type="protein sequence ID" value="AJD93551.1"/>
    <property type="molecule type" value="Genomic_DNA"/>
</dbReference>
<geneLocation type="plasmid" evidence="2"/>
<sequence length="121" mass="14455">MTQAMTDAKKRFEFQAKTKNLSYDLRIVSTTKSEWESWKDELMEMASSPILEMYRMKNRFVRRSEIQIFSESEQIGQEMIFRFFSDAGKVEVQFELHPKTLEITYKDVLLTPYEETFSLLV</sequence>
<organism evidence="1 2">
    <name type="scientific">Jeotgalibacillus malaysiensis</name>
    <dbReference type="NCBI Taxonomy" id="1508404"/>
    <lineage>
        <taxon>Bacteria</taxon>
        <taxon>Bacillati</taxon>
        <taxon>Bacillota</taxon>
        <taxon>Bacilli</taxon>
        <taxon>Bacillales</taxon>
        <taxon>Caryophanaceae</taxon>
        <taxon>Jeotgalibacillus</taxon>
    </lineage>
</organism>
<dbReference type="AlphaFoldDB" id="A0A0B5AU06"/>
<reference evidence="1 2" key="1">
    <citation type="submission" date="2014-08" db="EMBL/GenBank/DDBJ databases">
        <title>Complete genome of a marine bacteria Jeotgalibacillus malaysiensis.</title>
        <authorList>
            <person name="Yaakop A.S."/>
            <person name="Chan K.-G."/>
            <person name="Goh K.M."/>
        </authorList>
    </citation>
    <scope>NUCLEOTIDE SEQUENCE [LARGE SCALE GENOMIC DNA]</scope>
    <source>
        <strain evidence="1 2">D5</strain>
        <plasmid evidence="2">Plasmid</plasmid>
    </source>
</reference>
<dbReference type="KEGG" id="jeo:JMA_42340"/>
<name>A0A0B5AU06_9BACL</name>
<proteinExistence type="predicted"/>
<dbReference type="HOGENOM" id="CLU_2034957_0_0_9"/>
<dbReference type="BioCyc" id="JESP1508404:G14D9-13557-MONOMER"/>
<evidence type="ECO:0000313" key="1">
    <source>
        <dbReference type="EMBL" id="AJD93551.1"/>
    </source>
</evidence>